<reference evidence="7" key="1">
    <citation type="journal article" date="2020" name="Microb. Genom.">
        <title>Genetic diversity of clinical and environmental Mucorales isolates obtained from an investigation of mucormycosis cases among solid organ transplant recipients.</title>
        <authorList>
            <person name="Nguyen M.H."/>
            <person name="Kaul D."/>
            <person name="Muto C."/>
            <person name="Cheng S.J."/>
            <person name="Richter R.A."/>
            <person name="Bruno V.M."/>
            <person name="Liu G."/>
            <person name="Beyhan S."/>
            <person name="Sundermann A.J."/>
            <person name="Mounaud S."/>
            <person name="Pasculle A.W."/>
            <person name="Nierman W.C."/>
            <person name="Driscoll E."/>
            <person name="Cumbie R."/>
            <person name="Clancy C.J."/>
            <person name="Dupont C.L."/>
        </authorList>
    </citation>
    <scope>NUCLEOTIDE SEQUENCE</scope>
    <source>
        <strain evidence="7">GL11</strain>
    </source>
</reference>
<comment type="subcellular location">
    <subcellularLocation>
        <location evidence="1">Membrane</location>
        <topology evidence="1">Multi-pass membrane protein</topology>
    </subcellularLocation>
</comment>
<dbReference type="AlphaFoldDB" id="A0A9P6X341"/>
<dbReference type="Pfam" id="PF05277">
    <property type="entry name" value="DUF726"/>
    <property type="match status" value="1"/>
</dbReference>
<keyword evidence="3 6" id="KW-0812">Transmembrane</keyword>
<evidence type="ECO:0008006" key="9">
    <source>
        <dbReference type="Google" id="ProtNLM"/>
    </source>
</evidence>
<evidence type="ECO:0000313" key="8">
    <source>
        <dbReference type="Proteomes" id="UP000716291"/>
    </source>
</evidence>
<evidence type="ECO:0000256" key="3">
    <source>
        <dbReference type="ARBA" id="ARBA00022692"/>
    </source>
</evidence>
<dbReference type="PANTHER" id="PTHR17920">
    <property type="entry name" value="TRANSMEMBRANE AND COILED-COIL DOMAIN-CONTAINING PROTEIN 4 TMCO4"/>
    <property type="match status" value="1"/>
</dbReference>
<evidence type="ECO:0000256" key="2">
    <source>
        <dbReference type="ARBA" id="ARBA00009824"/>
    </source>
</evidence>
<evidence type="ECO:0000256" key="5">
    <source>
        <dbReference type="ARBA" id="ARBA00023136"/>
    </source>
</evidence>
<dbReference type="GO" id="GO:0016020">
    <property type="term" value="C:membrane"/>
    <property type="evidence" value="ECO:0007669"/>
    <property type="project" value="UniProtKB-SubCell"/>
</dbReference>
<evidence type="ECO:0000256" key="4">
    <source>
        <dbReference type="ARBA" id="ARBA00022989"/>
    </source>
</evidence>
<dbReference type="InterPro" id="IPR007941">
    <property type="entry name" value="DUF726"/>
</dbReference>
<gene>
    <name evidence="7" type="ORF">G6F64_009306</name>
</gene>
<evidence type="ECO:0000256" key="1">
    <source>
        <dbReference type="ARBA" id="ARBA00004141"/>
    </source>
</evidence>
<feature type="transmembrane region" description="Helical" evidence="6">
    <location>
        <begin position="172"/>
        <end position="194"/>
    </location>
</feature>
<comment type="similarity">
    <text evidence="2">Belongs to the TMCO4 family.</text>
</comment>
<feature type="transmembrane region" description="Helical" evidence="6">
    <location>
        <begin position="200"/>
        <end position="233"/>
    </location>
</feature>
<dbReference type="InterPro" id="IPR029058">
    <property type="entry name" value="AB_hydrolase_fold"/>
</dbReference>
<dbReference type="OrthoDB" id="277931at2759"/>
<evidence type="ECO:0000313" key="7">
    <source>
        <dbReference type="EMBL" id="KAG1304318.1"/>
    </source>
</evidence>
<protein>
    <recommendedName>
        <fullName evidence="9">DUF726-domain-containing protein</fullName>
    </recommendedName>
</protein>
<comment type="caution">
    <text evidence="7">The sequence shown here is derived from an EMBL/GenBank/DDBJ whole genome shotgun (WGS) entry which is preliminary data.</text>
</comment>
<keyword evidence="8" id="KW-1185">Reference proteome</keyword>
<dbReference type="Proteomes" id="UP000716291">
    <property type="component" value="Unassembled WGS sequence"/>
</dbReference>
<accession>A0A9P6X341</accession>
<proteinExistence type="inferred from homology"/>
<sequence length="508" mass="55878">MSSDQPLINLSVKEWSKDQKLAITRASSQALIQSSLGEPWSTNYWKAILTYLNITQEQFVSNTMTLGQAIDILSEKGKDIRIDIMLDLIGLSLYGYKKKDMNYDSRSRRFLLELEHVLCLTHGDLNSVERSVSQQIYYALQQQEQASHTTNMDASAKKALQEGSKRNKALRWAATGAGILGGGAVIALTGGLAAPLLAPFLVGITGAGFFATAGGVALVTSLFGLTGGGLAGWKMHRRMKGISVFEFQQILNDPDLPPIPSLHCTICISGFLLDSENEIKAPWELAFGGKHGNNNDIYCLEYETKELLELGYSFRKFVRDSAAKYAGMEIAKTTFLKAVFAAVALPATILKAADVIDNPWQIAVDRSKKAGLVLADVLQERVQGNRPCNLVAYSCGCLVIWNCLLELHKRGCVGLVDHVVLMGAPISSENIEEWNQVQSVVSGEFVNCYTSNDWVLAFVYRLHSFAVNVAGLEPVKIGRIRNFEVPEVDGHTKYPEVIKDILDQINLE</sequence>
<dbReference type="PANTHER" id="PTHR17920:SF23">
    <property type="entry name" value="DUF726-DOMAIN-CONTAINING PROTEIN"/>
    <property type="match status" value="1"/>
</dbReference>
<evidence type="ECO:0000256" key="6">
    <source>
        <dbReference type="SAM" id="Phobius"/>
    </source>
</evidence>
<dbReference type="SUPFAM" id="SSF53474">
    <property type="entry name" value="alpha/beta-Hydrolases"/>
    <property type="match status" value="1"/>
</dbReference>
<organism evidence="7 8">
    <name type="scientific">Rhizopus oryzae</name>
    <name type="common">Mucormycosis agent</name>
    <name type="synonym">Rhizopus arrhizus var. delemar</name>
    <dbReference type="NCBI Taxonomy" id="64495"/>
    <lineage>
        <taxon>Eukaryota</taxon>
        <taxon>Fungi</taxon>
        <taxon>Fungi incertae sedis</taxon>
        <taxon>Mucoromycota</taxon>
        <taxon>Mucoromycotina</taxon>
        <taxon>Mucoromycetes</taxon>
        <taxon>Mucorales</taxon>
        <taxon>Mucorineae</taxon>
        <taxon>Rhizopodaceae</taxon>
        <taxon>Rhizopus</taxon>
    </lineage>
</organism>
<keyword evidence="5 6" id="KW-0472">Membrane</keyword>
<name>A0A9P6X341_RHIOR</name>
<dbReference type="EMBL" id="JAANQT010001670">
    <property type="protein sequence ID" value="KAG1304318.1"/>
    <property type="molecule type" value="Genomic_DNA"/>
</dbReference>
<keyword evidence="4 6" id="KW-1133">Transmembrane helix</keyword>